<evidence type="ECO:0000313" key="4">
    <source>
        <dbReference type="Proteomes" id="UP000461585"/>
    </source>
</evidence>
<reference evidence="3 4" key="1">
    <citation type="submission" date="2020-01" db="EMBL/GenBank/DDBJ databases">
        <title>Anaeroalcalibacter tamaniensis gen. nov., sp. nov., moderately halophilic strictly anaerobic fermenter bacterium from mud volcano of Taman peninsula.</title>
        <authorList>
            <person name="Frolova A."/>
            <person name="Merkel A.Y."/>
            <person name="Slobodkin A.I."/>
        </authorList>
    </citation>
    <scope>NUCLEOTIDE SEQUENCE [LARGE SCALE GENOMIC DNA]</scope>
    <source>
        <strain evidence="3 4">F-3ap</strain>
    </source>
</reference>
<keyword evidence="1" id="KW-0812">Transmembrane</keyword>
<feature type="transmembrane region" description="Helical" evidence="1">
    <location>
        <begin position="306"/>
        <end position="328"/>
    </location>
</feature>
<comment type="caution">
    <text evidence="3">The sequence shown here is derived from an EMBL/GenBank/DDBJ whole genome shotgun (WGS) entry which is preliminary data.</text>
</comment>
<feature type="transmembrane region" description="Helical" evidence="1">
    <location>
        <begin position="38"/>
        <end position="60"/>
    </location>
</feature>
<dbReference type="GO" id="GO:0006508">
    <property type="term" value="P:proteolysis"/>
    <property type="evidence" value="ECO:0007669"/>
    <property type="project" value="UniProtKB-KW"/>
</dbReference>
<dbReference type="EMBL" id="JAAEEH010000019">
    <property type="protein sequence ID" value="NDL67715.1"/>
    <property type="molecule type" value="Genomic_DNA"/>
</dbReference>
<feature type="domain" description="CAAX prenyl protease 2/Lysostaphin resistance protein A-like" evidence="2">
    <location>
        <begin position="123"/>
        <end position="205"/>
    </location>
</feature>
<evidence type="ECO:0000313" key="3">
    <source>
        <dbReference type="EMBL" id="NDL67715.1"/>
    </source>
</evidence>
<feature type="transmembrane region" description="Helical" evidence="1">
    <location>
        <begin position="118"/>
        <end position="139"/>
    </location>
</feature>
<dbReference type="InterPro" id="IPR003675">
    <property type="entry name" value="Rce1/LyrA-like_dom"/>
</dbReference>
<keyword evidence="3" id="KW-0482">Metalloprotease</keyword>
<feature type="transmembrane region" description="Helical" evidence="1">
    <location>
        <begin position="176"/>
        <end position="201"/>
    </location>
</feature>
<dbReference type="GO" id="GO:0004175">
    <property type="term" value="F:endopeptidase activity"/>
    <property type="evidence" value="ECO:0007669"/>
    <property type="project" value="UniProtKB-ARBA"/>
</dbReference>
<keyword evidence="1" id="KW-1133">Transmembrane helix</keyword>
<proteinExistence type="predicted"/>
<dbReference type="RefSeq" id="WP_162370442.1">
    <property type="nucleotide sequence ID" value="NZ_JAAEEH010000019.1"/>
</dbReference>
<keyword evidence="3" id="KW-0378">Hydrolase</keyword>
<dbReference type="Pfam" id="PF02517">
    <property type="entry name" value="Rce1-like"/>
    <property type="match status" value="1"/>
</dbReference>
<dbReference type="GO" id="GO:0008237">
    <property type="term" value="F:metallopeptidase activity"/>
    <property type="evidence" value="ECO:0007669"/>
    <property type="project" value="UniProtKB-KW"/>
</dbReference>
<keyword evidence="3" id="KW-0645">Protease</keyword>
<keyword evidence="4" id="KW-1185">Reference proteome</keyword>
<name>A0A7X5HW23_9FIRM</name>
<feature type="transmembrane region" description="Helical" evidence="1">
    <location>
        <begin position="237"/>
        <end position="261"/>
    </location>
</feature>
<evidence type="ECO:0000256" key="1">
    <source>
        <dbReference type="SAM" id="Phobius"/>
    </source>
</evidence>
<dbReference type="GO" id="GO:0080120">
    <property type="term" value="P:CAAX-box protein maturation"/>
    <property type="evidence" value="ECO:0007669"/>
    <property type="project" value="UniProtKB-ARBA"/>
</dbReference>
<feature type="transmembrane region" description="Helical" evidence="1">
    <location>
        <begin position="72"/>
        <end position="98"/>
    </location>
</feature>
<gene>
    <name evidence="3" type="ORF">GXN74_08150</name>
</gene>
<evidence type="ECO:0000259" key="2">
    <source>
        <dbReference type="Pfam" id="PF02517"/>
    </source>
</evidence>
<keyword evidence="1" id="KW-0472">Membrane</keyword>
<dbReference type="Proteomes" id="UP000461585">
    <property type="component" value="Unassembled WGS sequence"/>
</dbReference>
<organism evidence="3 4">
    <name type="scientific">Anaerotalea alkaliphila</name>
    <dbReference type="NCBI Taxonomy" id="2662126"/>
    <lineage>
        <taxon>Bacteria</taxon>
        <taxon>Bacillati</taxon>
        <taxon>Bacillota</taxon>
        <taxon>Clostridia</taxon>
        <taxon>Eubacteriales</taxon>
        <taxon>Anaerotalea</taxon>
    </lineage>
</organism>
<feature type="transmembrane region" description="Helical" evidence="1">
    <location>
        <begin position="12"/>
        <end position="32"/>
    </location>
</feature>
<accession>A0A7X5HW23</accession>
<dbReference type="AlphaFoldDB" id="A0A7X5HW23"/>
<sequence>MYSVRRGNNYQLFAILFFLLGSNSLGLIIQGFGLEIPFLGLTAISQLGLVFLPVLLYVLYTRVPLRPTFQLYRLDIVNLLLSLGIAVLVMPALSLVNILSQFLVKNYIAESLMEMQDLSLGTSILFIGVFPGIFEELSARSIILSNYRGKPVRTTCLVSGLFFGILHLNLNQFSYAVLMGILLALVVHLTGSIFSAMAIHFTINASMLVYQRLIFDVMDGMGADLGTLVPAGGVDNYSLLTAAGALLLVNLLTFPLLLLVLRLMALYNGKAGLLKANAPTGAFLPQVPGEPAMPEMEEESIWTPQFFFMIFLFLLYVVLFEILLPRFMTYG</sequence>
<protein>
    <submittedName>
        <fullName evidence="3">CPBP family intramembrane metalloprotease</fullName>
    </submittedName>
</protein>